<evidence type="ECO:0000313" key="2">
    <source>
        <dbReference type="Proteomes" id="UP001141253"/>
    </source>
</evidence>
<reference evidence="1" key="1">
    <citation type="submission" date="2022-10" db="EMBL/GenBank/DDBJ databases">
        <authorList>
            <person name="Hyden B.L."/>
            <person name="Feng K."/>
            <person name="Yates T."/>
            <person name="Jawdy S."/>
            <person name="Smart L.B."/>
            <person name="Muchero W."/>
        </authorList>
    </citation>
    <scope>NUCLEOTIDE SEQUENCE</scope>
    <source>
        <tissue evidence="1">Shoot tip</tissue>
    </source>
</reference>
<proteinExistence type="predicted"/>
<keyword evidence="2" id="KW-1185">Reference proteome</keyword>
<sequence>MLSITLTVHTKDRPRYVFFSDQNPISYQITLRNRIKYSFFFFCLSKDERNSINKSANHFSAI</sequence>
<accession>A0ABQ9AKR8</accession>
<name>A0ABQ9AKR8_9ROSI</name>
<gene>
    <name evidence="1" type="ORF">OIU77_008130</name>
</gene>
<organism evidence="1 2">
    <name type="scientific">Salix suchowensis</name>
    <dbReference type="NCBI Taxonomy" id="1278906"/>
    <lineage>
        <taxon>Eukaryota</taxon>
        <taxon>Viridiplantae</taxon>
        <taxon>Streptophyta</taxon>
        <taxon>Embryophyta</taxon>
        <taxon>Tracheophyta</taxon>
        <taxon>Spermatophyta</taxon>
        <taxon>Magnoliopsida</taxon>
        <taxon>eudicotyledons</taxon>
        <taxon>Gunneridae</taxon>
        <taxon>Pentapetalae</taxon>
        <taxon>rosids</taxon>
        <taxon>fabids</taxon>
        <taxon>Malpighiales</taxon>
        <taxon>Salicaceae</taxon>
        <taxon>Saliceae</taxon>
        <taxon>Salix</taxon>
    </lineage>
</organism>
<dbReference type="Proteomes" id="UP001141253">
    <property type="component" value="Chromosome 15W"/>
</dbReference>
<evidence type="ECO:0000313" key="1">
    <source>
        <dbReference type="EMBL" id="KAJ6340310.1"/>
    </source>
</evidence>
<dbReference type="EMBL" id="JAPFFI010000020">
    <property type="protein sequence ID" value="KAJ6340310.1"/>
    <property type="molecule type" value="Genomic_DNA"/>
</dbReference>
<reference evidence="1" key="2">
    <citation type="journal article" date="2023" name="Int. J. Mol. Sci.">
        <title>De Novo Assembly and Annotation of 11 Diverse Shrub Willow (Salix) Genomes Reveals Novel Gene Organization in Sex-Linked Regions.</title>
        <authorList>
            <person name="Hyden B."/>
            <person name="Feng K."/>
            <person name="Yates T.B."/>
            <person name="Jawdy S."/>
            <person name="Cereghino C."/>
            <person name="Smart L.B."/>
            <person name="Muchero W."/>
        </authorList>
    </citation>
    <scope>NUCLEOTIDE SEQUENCE</scope>
    <source>
        <tissue evidence="1">Shoot tip</tissue>
    </source>
</reference>
<comment type="caution">
    <text evidence="1">The sequence shown here is derived from an EMBL/GenBank/DDBJ whole genome shotgun (WGS) entry which is preliminary data.</text>
</comment>
<protein>
    <submittedName>
        <fullName evidence="1">Uncharacterized protein</fullName>
    </submittedName>
</protein>